<organism evidence="1 2">
    <name type="scientific">Cyclocybe aegerita</name>
    <name type="common">Black poplar mushroom</name>
    <name type="synonym">Agrocybe aegerita</name>
    <dbReference type="NCBI Taxonomy" id="1973307"/>
    <lineage>
        <taxon>Eukaryota</taxon>
        <taxon>Fungi</taxon>
        <taxon>Dikarya</taxon>
        <taxon>Basidiomycota</taxon>
        <taxon>Agaricomycotina</taxon>
        <taxon>Agaricomycetes</taxon>
        <taxon>Agaricomycetidae</taxon>
        <taxon>Agaricales</taxon>
        <taxon>Agaricineae</taxon>
        <taxon>Bolbitiaceae</taxon>
        <taxon>Cyclocybe</taxon>
    </lineage>
</organism>
<evidence type="ECO:0008006" key="3">
    <source>
        <dbReference type="Google" id="ProtNLM"/>
    </source>
</evidence>
<dbReference type="EMBL" id="CACVBS010000053">
    <property type="protein sequence ID" value="CAA7266252.1"/>
    <property type="molecule type" value="Genomic_DNA"/>
</dbReference>
<keyword evidence="2" id="KW-1185">Reference proteome</keyword>
<dbReference type="OrthoDB" id="3005190at2759"/>
<gene>
    <name evidence="1" type="ORF">AAE3_LOCUS8443</name>
</gene>
<dbReference type="Proteomes" id="UP000467700">
    <property type="component" value="Unassembled WGS sequence"/>
</dbReference>
<evidence type="ECO:0000313" key="1">
    <source>
        <dbReference type="EMBL" id="CAA7266252.1"/>
    </source>
</evidence>
<evidence type="ECO:0000313" key="2">
    <source>
        <dbReference type="Proteomes" id="UP000467700"/>
    </source>
</evidence>
<comment type="caution">
    <text evidence="1">The sequence shown here is derived from an EMBL/GenBank/DDBJ whole genome shotgun (WGS) entry which is preliminary data.</text>
</comment>
<dbReference type="AlphaFoldDB" id="A0A8S0X3T3"/>
<accession>A0A8S0X3T3</accession>
<sequence length="478" mass="54788">MAQNPANRHNRIVQREALEREVSVANEKFTEIQQQLLKLKASLNKTSLIMAYLPLEVLAEIFTLVVETRKPLFNVDKVVPPSFILGSVSRAWRKVVWSMPRLWTVVSITISSKKHEIQRELLEDWVERSASLGLHIYLQSYWPTPSTVYEPLLAVSGRWESFYASGKFKSLCSRLEDSQYRFDRMSSLQISFASDSILWRFSGADRLKTLKIDYGPTLDLLEVSLSHVEHMDAYLDPSNWVFGLERMPSLRTCKLRLASDREHTRPHPPAKLTTFQRLVALLISIDGDLSERTAVAQVLDVVTAPRLDSLDIRLEYIEQDWIPQFFNMPKRSACQLTTLLIDNSGNNFAEADLVKLLRLLPSLKTFAMRQGVIISDKTINVLNPSLSKHASLPNLTSLEFNGKITFNLQSMLSMVRERLRASNQAPASFQRLETFRIQYSNISWGRKKDPNDLQAFYTQLVSLKQLGTKLDIVWVDDD</sequence>
<dbReference type="InterPro" id="IPR032675">
    <property type="entry name" value="LRR_dom_sf"/>
</dbReference>
<protein>
    <recommendedName>
        <fullName evidence="3">F-box domain-containing protein</fullName>
    </recommendedName>
</protein>
<proteinExistence type="predicted"/>
<reference evidence="1 2" key="1">
    <citation type="submission" date="2020-01" db="EMBL/GenBank/DDBJ databases">
        <authorList>
            <person name="Gupta K D."/>
        </authorList>
    </citation>
    <scope>NUCLEOTIDE SEQUENCE [LARGE SCALE GENOMIC DNA]</scope>
</reference>
<name>A0A8S0X3T3_CYCAE</name>
<dbReference type="SUPFAM" id="SSF52047">
    <property type="entry name" value="RNI-like"/>
    <property type="match status" value="1"/>
</dbReference>
<dbReference type="Gene3D" id="3.80.10.10">
    <property type="entry name" value="Ribonuclease Inhibitor"/>
    <property type="match status" value="1"/>
</dbReference>